<proteinExistence type="predicted"/>
<organism evidence="1 2">
    <name type="scientific">Persea americana</name>
    <name type="common">Avocado</name>
    <dbReference type="NCBI Taxonomy" id="3435"/>
    <lineage>
        <taxon>Eukaryota</taxon>
        <taxon>Viridiplantae</taxon>
        <taxon>Streptophyta</taxon>
        <taxon>Embryophyta</taxon>
        <taxon>Tracheophyta</taxon>
        <taxon>Spermatophyta</taxon>
        <taxon>Magnoliopsida</taxon>
        <taxon>Magnoliidae</taxon>
        <taxon>Laurales</taxon>
        <taxon>Lauraceae</taxon>
        <taxon>Persea</taxon>
    </lineage>
</organism>
<evidence type="ECO:0000313" key="1">
    <source>
        <dbReference type="EMBL" id="KAJ8632630.1"/>
    </source>
</evidence>
<accession>A0ACC2LH93</accession>
<sequence>MLVECFDCAASNLFILPTWNIVVTRRNRADSLYQVSCPPVREELLVLARLVILILDDEVAHSVNEERGDRANRLGLLKPLVGLECIGLLGIETLLSIQQYNYEFALKYYARLFIEFYPEPEEFQGSRKR</sequence>
<evidence type="ECO:0000313" key="2">
    <source>
        <dbReference type="Proteomes" id="UP001234297"/>
    </source>
</evidence>
<keyword evidence="2" id="KW-1185">Reference proteome</keyword>
<name>A0ACC2LH93_PERAE</name>
<reference evidence="1 2" key="1">
    <citation type="journal article" date="2022" name="Hortic Res">
        <title>A haplotype resolved chromosomal level avocado genome allows analysis of novel avocado genes.</title>
        <authorList>
            <person name="Nath O."/>
            <person name="Fletcher S.J."/>
            <person name="Hayward A."/>
            <person name="Shaw L.M."/>
            <person name="Masouleh A.K."/>
            <person name="Furtado A."/>
            <person name="Henry R.J."/>
            <person name="Mitter N."/>
        </authorList>
    </citation>
    <scope>NUCLEOTIDE SEQUENCE [LARGE SCALE GENOMIC DNA]</scope>
    <source>
        <strain evidence="2">cv. Hass</strain>
    </source>
</reference>
<comment type="caution">
    <text evidence="1">The sequence shown here is derived from an EMBL/GenBank/DDBJ whole genome shotgun (WGS) entry which is preliminary data.</text>
</comment>
<dbReference type="EMBL" id="CM056816">
    <property type="protein sequence ID" value="KAJ8632630.1"/>
    <property type="molecule type" value="Genomic_DNA"/>
</dbReference>
<gene>
    <name evidence="1" type="ORF">MRB53_025966</name>
</gene>
<protein>
    <submittedName>
        <fullName evidence="1">Uncharacterized protein</fullName>
    </submittedName>
</protein>
<dbReference type="Proteomes" id="UP001234297">
    <property type="component" value="Chromosome 8"/>
</dbReference>